<gene>
    <name evidence="1" type="ORF">B0H16DRAFT_1494124</name>
</gene>
<name>A0AAD7P0I7_9AGAR</name>
<organism evidence="1 2">
    <name type="scientific">Mycena metata</name>
    <dbReference type="NCBI Taxonomy" id="1033252"/>
    <lineage>
        <taxon>Eukaryota</taxon>
        <taxon>Fungi</taxon>
        <taxon>Dikarya</taxon>
        <taxon>Basidiomycota</taxon>
        <taxon>Agaricomycotina</taxon>
        <taxon>Agaricomycetes</taxon>
        <taxon>Agaricomycetidae</taxon>
        <taxon>Agaricales</taxon>
        <taxon>Marasmiineae</taxon>
        <taxon>Mycenaceae</taxon>
        <taxon>Mycena</taxon>
    </lineage>
</organism>
<sequence>MGRLVYENPTSFEESNARLVDGRYKPPRIKSSDGLLCSLKSSDGLYVDTVILASENRLWSCACLRLLGLCKAGDLVDKVSKAGGTDAPLSLVDLRRCIAGRERLLTKQYQVGYPYGWFQRWQCHDCTQPGRCETARDASFQAFLSRRVPGA</sequence>
<keyword evidence="2" id="KW-1185">Reference proteome</keyword>
<evidence type="ECO:0000313" key="2">
    <source>
        <dbReference type="Proteomes" id="UP001215598"/>
    </source>
</evidence>
<dbReference type="EMBL" id="JARKIB010000003">
    <property type="protein sequence ID" value="KAJ7782727.1"/>
    <property type="molecule type" value="Genomic_DNA"/>
</dbReference>
<proteinExistence type="predicted"/>
<dbReference type="AlphaFoldDB" id="A0AAD7P0I7"/>
<protein>
    <submittedName>
        <fullName evidence="1">Uncharacterized protein</fullName>
    </submittedName>
</protein>
<evidence type="ECO:0000313" key="1">
    <source>
        <dbReference type="EMBL" id="KAJ7782727.1"/>
    </source>
</evidence>
<comment type="caution">
    <text evidence="1">The sequence shown here is derived from an EMBL/GenBank/DDBJ whole genome shotgun (WGS) entry which is preliminary data.</text>
</comment>
<accession>A0AAD7P0I7</accession>
<reference evidence="1" key="1">
    <citation type="submission" date="2023-03" db="EMBL/GenBank/DDBJ databases">
        <title>Massive genome expansion in bonnet fungi (Mycena s.s.) driven by repeated elements and novel gene families across ecological guilds.</title>
        <authorList>
            <consortium name="Lawrence Berkeley National Laboratory"/>
            <person name="Harder C.B."/>
            <person name="Miyauchi S."/>
            <person name="Viragh M."/>
            <person name="Kuo A."/>
            <person name="Thoen E."/>
            <person name="Andreopoulos B."/>
            <person name="Lu D."/>
            <person name="Skrede I."/>
            <person name="Drula E."/>
            <person name="Henrissat B."/>
            <person name="Morin E."/>
            <person name="Kohler A."/>
            <person name="Barry K."/>
            <person name="LaButti K."/>
            <person name="Morin E."/>
            <person name="Salamov A."/>
            <person name="Lipzen A."/>
            <person name="Mereny Z."/>
            <person name="Hegedus B."/>
            <person name="Baldrian P."/>
            <person name="Stursova M."/>
            <person name="Weitz H."/>
            <person name="Taylor A."/>
            <person name="Grigoriev I.V."/>
            <person name="Nagy L.G."/>
            <person name="Martin F."/>
            <person name="Kauserud H."/>
        </authorList>
    </citation>
    <scope>NUCLEOTIDE SEQUENCE</scope>
    <source>
        <strain evidence="1">CBHHK182m</strain>
    </source>
</reference>
<dbReference type="Proteomes" id="UP001215598">
    <property type="component" value="Unassembled WGS sequence"/>
</dbReference>